<keyword evidence="4" id="KW-0378">Hydrolase</keyword>
<dbReference type="InterPro" id="IPR037094">
    <property type="entry name" value="Glyco_hydro_38_cen_sf"/>
</dbReference>
<gene>
    <name evidence="11" type="ORF">SBAD_LOCUS761</name>
</gene>
<dbReference type="OrthoDB" id="2016903at2759"/>
<dbReference type="Pfam" id="PF01074">
    <property type="entry name" value="Glyco_hydro_38N"/>
    <property type="match status" value="1"/>
</dbReference>
<keyword evidence="6" id="KW-0326">Glycosidase</keyword>
<dbReference type="Gene3D" id="1.20.1270.50">
    <property type="entry name" value="Glycoside hydrolase family 38, central domain"/>
    <property type="match status" value="1"/>
</dbReference>
<dbReference type="InterPro" id="IPR011013">
    <property type="entry name" value="Gal_mutarotase_sf_dom"/>
</dbReference>
<dbReference type="InterPro" id="IPR050843">
    <property type="entry name" value="Glycosyl_Hydrlase_38"/>
</dbReference>
<name>A0A183IAW7_9BILA</name>
<evidence type="ECO:0000256" key="7">
    <source>
        <dbReference type="SAM" id="MobiDB-lite"/>
    </source>
</evidence>
<evidence type="ECO:0000256" key="2">
    <source>
        <dbReference type="ARBA" id="ARBA00009792"/>
    </source>
</evidence>
<feature type="domain" description="Glycosyl hydrolase family 38 C-terminal" evidence="10">
    <location>
        <begin position="454"/>
        <end position="601"/>
    </location>
</feature>
<dbReference type="SUPFAM" id="SSF74650">
    <property type="entry name" value="Galactose mutarotase-like"/>
    <property type="match status" value="2"/>
</dbReference>
<dbReference type="Gene3D" id="3.20.110.10">
    <property type="entry name" value="Glycoside hydrolase 38, N terminal domain"/>
    <property type="match status" value="1"/>
</dbReference>
<dbReference type="WBParaSite" id="SBAD_0000078401-mRNA-1">
    <property type="protein sequence ID" value="SBAD_0000078401-mRNA-1"/>
    <property type="gene ID" value="SBAD_0000078401"/>
</dbReference>
<proteinExistence type="inferred from homology"/>
<sequence>MMNVILFVVLLHFRVSVNFAVEAHHYCGYERCPVLMPNMLNVHLICHSHDDAGWLKTFEQYFLGTNKTLAKEGVRFILDSVVSELLHDSSKRFTYAETSFFWRWWQTKNDHIRHIVKRLVSKGQLEFVGGGMVQNDEASPHYTAIIDQMTMGHDFLRRTFNECAVPTVSWQIDTFGHSSENCALFLQMGLKGMFFARLHYNDRQKRIQERSLEAFWDCSGTTGTKERMLTSVFYEHYMPPSRFCFDASCMDDPIVEDPTSPSYNIEDLAKAFINVSTQQAKAFRTNNIMMLMGGDFHYMSAGIWFNNLDKLMNYINHMQSNGNKINVIYSTPTCYYRALKKSGQEVQFPVKKDDFFPGTAKQHVTNDYYRMLDNGIMECQTVFNDAMKKIATLNGSVSPLPEQKFCPLINGTVCDVSQHSYDFIVTFFNGFSHSLQEFARIPVSDSDYKVYDSRYQLVKSEGIWVQEMRQKFAPWLSQVVRLYENSSFIEMEWTIGPIPIDDGVSKEIASRFSSKIKSNGTFFTDSNGRQLIKRVRNFQPTYEYNDSEPVAGNYYPVTRMVYLMDDSVQMVVLTDRSQGVSSLQDGCIEILLHRRLLYDDHFGVDEALNEKESGKGLVVRGRHWLMVGKAVSDNPIPVSLQLFMQKFYEPILMFAPVTNRFALGAIASEFSALSRPLPPCGHVLTLSQLLNGKILLRLENYCQRKSGTADDGSVLIDLQGLFTTFDVEAIEETNLTGGHLKVPGNATSSHSPTELKDLLWLSLAFTVRRRIEQNCLKQPSQLEDMRRQPSSSTDEENDEHEMAVIDTYKTDVELCRQVVWSLTVRFDGARSSWH</sequence>
<evidence type="ECO:0000256" key="1">
    <source>
        <dbReference type="ARBA" id="ARBA00001947"/>
    </source>
</evidence>
<dbReference type="InterPro" id="IPR000602">
    <property type="entry name" value="Glyco_hydro_38_N"/>
</dbReference>
<protein>
    <submittedName>
        <fullName evidence="13">Alpha-mannosidase</fullName>
    </submittedName>
</protein>
<keyword evidence="5" id="KW-0862">Zinc</keyword>
<evidence type="ECO:0000313" key="13">
    <source>
        <dbReference type="WBParaSite" id="SBAD_0000078401-mRNA-1"/>
    </source>
</evidence>
<comment type="cofactor">
    <cofactor evidence="1">
        <name>Zn(2+)</name>
        <dbReference type="ChEBI" id="CHEBI:29105"/>
    </cofactor>
</comment>
<dbReference type="GO" id="GO:0030246">
    <property type="term" value="F:carbohydrate binding"/>
    <property type="evidence" value="ECO:0007669"/>
    <property type="project" value="InterPro"/>
</dbReference>
<dbReference type="InterPro" id="IPR027291">
    <property type="entry name" value="Glyco_hydro_38_N_sf"/>
</dbReference>
<feature type="chain" id="PRO_5043139995" evidence="8">
    <location>
        <begin position="21"/>
        <end position="834"/>
    </location>
</feature>
<dbReference type="PANTHER" id="PTHR11607:SF3">
    <property type="entry name" value="LYSOSOMAL ALPHA-MANNOSIDASE"/>
    <property type="match status" value="1"/>
</dbReference>
<evidence type="ECO:0000313" key="11">
    <source>
        <dbReference type="EMBL" id="VDO92022.1"/>
    </source>
</evidence>
<keyword evidence="12" id="KW-1185">Reference proteome</keyword>
<organism evidence="13">
    <name type="scientific">Soboliphyme baturini</name>
    <dbReference type="NCBI Taxonomy" id="241478"/>
    <lineage>
        <taxon>Eukaryota</taxon>
        <taxon>Metazoa</taxon>
        <taxon>Ecdysozoa</taxon>
        <taxon>Nematoda</taxon>
        <taxon>Enoplea</taxon>
        <taxon>Dorylaimia</taxon>
        <taxon>Dioctophymatida</taxon>
        <taxon>Dioctophymatoidea</taxon>
        <taxon>Soboliphymatidae</taxon>
        <taxon>Soboliphyme</taxon>
    </lineage>
</organism>
<dbReference type="InterPro" id="IPR028995">
    <property type="entry name" value="Glyco_hydro_57/38_cen_sf"/>
</dbReference>
<evidence type="ECO:0000259" key="9">
    <source>
        <dbReference type="Pfam" id="PF01074"/>
    </source>
</evidence>
<dbReference type="FunFam" id="3.20.110.10:FF:000001">
    <property type="entry name" value="Alpha-mannosidase"/>
    <property type="match status" value="1"/>
</dbReference>
<feature type="signal peptide" evidence="8">
    <location>
        <begin position="1"/>
        <end position="20"/>
    </location>
</feature>
<dbReference type="AlphaFoldDB" id="A0A183IAW7"/>
<dbReference type="SUPFAM" id="SSF88688">
    <property type="entry name" value="Families 57/38 glycoside transferase middle domain"/>
    <property type="match status" value="1"/>
</dbReference>
<keyword evidence="8" id="KW-0732">Signal</keyword>
<reference evidence="13" key="1">
    <citation type="submission" date="2016-06" db="UniProtKB">
        <authorList>
            <consortium name="WormBaseParasite"/>
        </authorList>
    </citation>
    <scope>IDENTIFICATION</scope>
</reference>
<dbReference type="PANTHER" id="PTHR11607">
    <property type="entry name" value="ALPHA-MANNOSIDASE"/>
    <property type="match status" value="1"/>
</dbReference>
<evidence type="ECO:0000256" key="3">
    <source>
        <dbReference type="ARBA" id="ARBA00022723"/>
    </source>
</evidence>
<reference evidence="11 12" key="2">
    <citation type="submission" date="2018-11" db="EMBL/GenBank/DDBJ databases">
        <authorList>
            <consortium name="Pathogen Informatics"/>
        </authorList>
    </citation>
    <scope>NUCLEOTIDE SEQUENCE [LARGE SCALE GENOMIC DNA]</scope>
</reference>
<feature type="region of interest" description="Disordered" evidence="7">
    <location>
        <begin position="778"/>
        <end position="801"/>
    </location>
</feature>
<dbReference type="Gene3D" id="2.70.98.30">
    <property type="entry name" value="Golgi alpha-mannosidase II, domain 4"/>
    <property type="match status" value="1"/>
</dbReference>
<evidence type="ECO:0000256" key="4">
    <source>
        <dbReference type="ARBA" id="ARBA00022801"/>
    </source>
</evidence>
<dbReference type="GO" id="GO:0005764">
    <property type="term" value="C:lysosome"/>
    <property type="evidence" value="ECO:0007669"/>
    <property type="project" value="TreeGrafter"/>
</dbReference>
<dbReference type="EMBL" id="UZAM01006619">
    <property type="protein sequence ID" value="VDO92022.1"/>
    <property type="molecule type" value="Genomic_DNA"/>
</dbReference>
<dbReference type="GO" id="GO:0046872">
    <property type="term" value="F:metal ion binding"/>
    <property type="evidence" value="ECO:0007669"/>
    <property type="project" value="UniProtKB-KW"/>
</dbReference>
<dbReference type="GO" id="GO:0006013">
    <property type="term" value="P:mannose metabolic process"/>
    <property type="evidence" value="ECO:0007669"/>
    <property type="project" value="InterPro"/>
</dbReference>
<dbReference type="InterPro" id="IPR011330">
    <property type="entry name" value="Glyco_hydro/deAcase_b/a-brl"/>
</dbReference>
<dbReference type="CDD" id="cd10810">
    <property type="entry name" value="GH38N_AMII_LAM_like"/>
    <property type="match status" value="1"/>
</dbReference>
<dbReference type="Proteomes" id="UP000270296">
    <property type="component" value="Unassembled WGS sequence"/>
</dbReference>
<dbReference type="GO" id="GO:0004559">
    <property type="term" value="F:alpha-mannosidase activity"/>
    <property type="evidence" value="ECO:0007669"/>
    <property type="project" value="InterPro"/>
</dbReference>
<evidence type="ECO:0000256" key="8">
    <source>
        <dbReference type="SAM" id="SignalP"/>
    </source>
</evidence>
<dbReference type="Pfam" id="PF07748">
    <property type="entry name" value="Glyco_hydro_38C"/>
    <property type="match status" value="1"/>
</dbReference>
<comment type="similarity">
    <text evidence="2">Belongs to the glycosyl hydrolase 38 family.</text>
</comment>
<accession>A0A183IAW7</accession>
<keyword evidence="3" id="KW-0479">Metal-binding</keyword>
<dbReference type="SUPFAM" id="SSF88713">
    <property type="entry name" value="Glycoside hydrolase/deacetylase"/>
    <property type="match status" value="1"/>
</dbReference>
<evidence type="ECO:0000313" key="12">
    <source>
        <dbReference type="Proteomes" id="UP000270296"/>
    </source>
</evidence>
<feature type="domain" description="Glycoside hydrolase family 38 N-terminal" evidence="9">
    <location>
        <begin position="41"/>
        <end position="357"/>
    </location>
</feature>
<evidence type="ECO:0000256" key="5">
    <source>
        <dbReference type="ARBA" id="ARBA00022833"/>
    </source>
</evidence>
<evidence type="ECO:0000256" key="6">
    <source>
        <dbReference type="ARBA" id="ARBA00023295"/>
    </source>
</evidence>
<evidence type="ECO:0000259" key="10">
    <source>
        <dbReference type="Pfam" id="PF07748"/>
    </source>
</evidence>
<dbReference type="InterPro" id="IPR011682">
    <property type="entry name" value="Glyco_hydro_38_C"/>
</dbReference>
<dbReference type="Gene3D" id="2.60.40.1360">
    <property type="match status" value="1"/>
</dbReference>